<dbReference type="EMBL" id="JAPTSV010000002">
    <property type="protein sequence ID" value="KAJ1530272.1"/>
    <property type="molecule type" value="Genomic_DNA"/>
</dbReference>
<proteinExistence type="predicted"/>
<protein>
    <submittedName>
        <fullName evidence="1">Uncharacterized protein</fullName>
    </submittedName>
</protein>
<accession>A0AAV7XYJ8</accession>
<sequence length="84" mass="9248">MTAETAPSTDKAFDPRVGVDRLQAAVARFCLCSGFGVTRSTCRHAPKKTLSGTGHRRPTFLGFCFTSRKLSRKPTKHFDQAEMA</sequence>
<gene>
    <name evidence="1" type="ORF">ONE63_005194</name>
</gene>
<reference evidence="1" key="1">
    <citation type="submission" date="2022-12" db="EMBL/GenBank/DDBJ databases">
        <title>Chromosome-level genome assembly of the bean flower thrips Megalurothrips usitatus.</title>
        <authorList>
            <person name="Ma L."/>
            <person name="Liu Q."/>
            <person name="Li H."/>
            <person name="Cai W."/>
        </authorList>
    </citation>
    <scope>NUCLEOTIDE SEQUENCE</scope>
    <source>
        <strain evidence="1">Cailab_2022a</strain>
    </source>
</reference>
<keyword evidence="2" id="KW-1185">Reference proteome</keyword>
<dbReference type="Proteomes" id="UP001075354">
    <property type="component" value="Chromosome 2"/>
</dbReference>
<comment type="caution">
    <text evidence="1">The sequence shown here is derived from an EMBL/GenBank/DDBJ whole genome shotgun (WGS) entry which is preliminary data.</text>
</comment>
<dbReference type="AlphaFoldDB" id="A0AAV7XYJ8"/>
<evidence type="ECO:0000313" key="1">
    <source>
        <dbReference type="EMBL" id="KAJ1530272.1"/>
    </source>
</evidence>
<evidence type="ECO:0000313" key="2">
    <source>
        <dbReference type="Proteomes" id="UP001075354"/>
    </source>
</evidence>
<name>A0AAV7XYJ8_9NEOP</name>
<organism evidence="1 2">
    <name type="scientific">Megalurothrips usitatus</name>
    <name type="common">bean blossom thrips</name>
    <dbReference type="NCBI Taxonomy" id="439358"/>
    <lineage>
        <taxon>Eukaryota</taxon>
        <taxon>Metazoa</taxon>
        <taxon>Ecdysozoa</taxon>
        <taxon>Arthropoda</taxon>
        <taxon>Hexapoda</taxon>
        <taxon>Insecta</taxon>
        <taxon>Pterygota</taxon>
        <taxon>Neoptera</taxon>
        <taxon>Paraneoptera</taxon>
        <taxon>Thysanoptera</taxon>
        <taxon>Terebrantia</taxon>
        <taxon>Thripoidea</taxon>
        <taxon>Thripidae</taxon>
        <taxon>Megalurothrips</taxon>
    </lineage>
</organism>